<dbReference type="Proteomes" id="UP000568158">
    <property type="component" value="Unassembled WGS sequence"/>
</dbReference>
<dbReference type="Pfam" id="PF01425">
    <property type="entry name" value="Amidase"/>
    <property type="match status" value="1"/>
</dbReference>
<evidence type="ECO:0000313" key="10">
    <source>
        <dbReference type="Proteomes" id="UP000478008"/>
    </source>
</evidence>
<evidence type="ECO:0000256" key="6">
    <source>
        <dbReference type="PIRSR" id="PIRSR001221-2"/>
    </source>
</evidence>
<name>A0A3F2Y1I1_DEKBR</name>
<evidence type="ECO:0000313" key="11">
    <source>
        <dbReference type="Proteomes" id="UP000568158"/>
    </source>
</evidence>
<dbReference type="EMBL" id="JABCYN010000003">
    <property type="protein sequence ID" value="KAF6016135.1"/>
    <property type="molecule type" value="Genomic_DNA"/>
</dbReference>
<evidence type="ECO:0000256" key="5">
    <source>
        <dbReference type="PIRSR" id="PIRSR001221-1"/>
    </source>
</evidence>
<dbReference type="Proteomes" id="UP000478008">
    <property type="component" value="Unassembled WGS sequence"/>
</dbReference>
<protein>
    <recommendedName>
        <fullName evidence="3">amidase</fullName>
        <ecNumber evidence="3">3.5.1.4</ecNumber>
    </recommendedName>
</protein>
<gene>
    <name evidence="9" type="ORF">DEBR0S1_24256G</name>
    <name evidence="8" type="ORF">HII12_000176</name>
</gene>
<evidence type="ECO:0000313" key="8">
    <source>
        <dbReference type="EMBL" id="KAF6016135.1"/>
    </source>
</evidence>
<sequence length="572" mass="63369">MINIGAPRNIEKLYKFKDDVSNPQIFEAWKPKIKAYLDDLVRETPKEYLVPASEVPENLDEKAFDTISYLKKTKYLTDKEKSITSTSVMDLEKLIEKKKLSSVEVLKAFAHRAVIANEFTNFATQFFIKEALTRAKNLDEYLAKNGKTVGPLHGIPVSVKEQIGMAGKITHGGWVAWLDYIPKEDATSVKMLKKLGAVLFVRTNEPQTLMHLDSNNNITGRTRNPHNSLLSAGGSSGGEGCCVSSHASAIGLGSDIGGSIRAPAGFCGCFGFRPSSRRISTAGGVSSGKGQESIVAVEGPLAHSASDVNYFMDGYINTGKPWEDDPWSLPMPWRQVEKPKATDVTVAIMYDNGLVKPLPPIQRGLNEVTKKLKAAGVNVVTFDPLCISEAYDVCHQLYTCDGNKAQKEMLRPSGEPLLPLTKWAFSMGNGDKPLSITENRALNTRRDTLRKTYNDYFFKNKVDFIISPTYTCVAPCTIQDGIAGPYFWGYTSLWNVLDLPTLVAPTGLFQNPKVDKVEEDYKPRSEIDEIEHAKYIPELSDGAPICFQLTGRKYFDEEVVAFGELFEDIMKA</sequence>
<dbReference type="InterPro" id="IPR036928">
    <property type="entry name" value="AS_sf"/>
</dbReference>
<feature type="binding site" evidence="6">
    <location>
        <position position="209"/>
    </location>
    <ligand>
        <name>substrate</name>
    </ligand>
</feature>
<keyword evidence="10" id="KW-1185">Reference proteome</keyword>
<keyword evidence="4" id="KW-0378">Hydrolase</keyword>
<evidence type="ECO:0000259" key="7">
    <source>
        <dbReference type="Pfam" id="PF01425"/>
    </source>
</evidence>
<evidence type="ECO:0000313" key="9">
    <source>
        <dbReference type="EMBL" id="VUG16731.1"/>
    </source>
</evidence>
<dbReference type="EC" id="3.5.1.4" evidence="3"/>
<evidence type="ECO:0000256" key="3">
    <source>
        <dbReference type="ARBA" id="ARBA00012922"/>
    </source>
</evidence>
<organism evidence="9 10">
    <name type="scientific">Dekkera bruxellensis</name>
    <name type="common">Brettanomyces custersii</name>
    <dbReference type="NCBI Taxonomy" id="5007"/>
    <lineage>
        <taxon>Eukaryota</taxon>
        <taxon>Fungi</taxon>
        <taxon>Dikarya</taxon>
        <taxon>Ascomycota</taxon>
        <taxon>Saccharomycotina</taxon>
        <taxon>Pichiomycetes</taxon>
        <taxon>Pichiales</taxon>
        <taxon>Pichiaceae</taxon>
        <taxon>Brettanomyces</taxon>
    </lineage>
</organism>
<feature type="active site" description="Charge relay system" evidence="5">
    <location>
        <position position="235"/>
    </location>
</feature>
<proteinExistence type="inferred from homology"/>
<evidence type="ECO:0000256" key="4">
    <source>
        <dbReference type="ARBA" id="ARBA00022801"/>
    </source>
</evidence>
<reference evidence="9 10" key="1">
    <citation type="submission" date="2019-07" db="EMBL/GenBank/DDBJ databases">
        <authorList>
            <person name="Friedrich A."/>
            <person name="Schacherer J."/>
        </authorList>
    </citation>
    <scope>NUCLEOTIDE SEQUENCE [LARGE SCALE GENOMIC DNA]</scope>
</reference>
<feature type="binding site" evidence="6">
    <location>
        <begin position="256"/>
        <end position="259"/>
    </location>
    <ligand>
        <name>substrate</name>
    </ligand>
</feature>
<feature type="binding site" evidence="6">
    <location>
        <position position="235"/>
    </location>
    <ligand>
        <name>substrate</name>
    </ligand>
</feature>
<dbReference type="PIRSF" id="PIRSF001221">
    <property type="entry name" value="Amidase_fungi"/>
    <property type="match status" value="1"/>
</dbReference>
<accession>A0A3F2Y1I1</accession>
<dbReference type="AlphaFoldDB" id="A0A3F2Y1I1"/>
<dbReference type="InterPro" id="IPR023631">
    <property type="entry name" value="Amidase_dom"/>
</dbReference>
<feature type="active site" description="Acyl-ester intermediate" evidence="5">
    <location>
        <position position="259"/>
    </location>
</feature>
<dbReference type="PANTHER" id="PTHR46072">
    <property type="entry name" value="AMIDASE-RELATED-RELATED"/>
    <property type="match status" value="1"/>
</dbReference>
<reference evidence="8 11" key="2">
    <citation type="journal article" date="2020" name="Appl. Microbiol. Biotechnol.">
        <title>Targeted gene deletion in Brettanomyces bruxellensis with an expression-free CRISPR-Cas9 system.</title>
        <authorList>
            <person name="Varela C."/>
            <person name="Bartel C."/>
            <person name="Onetto C."/>
            <person name="Borneman A."/>
        </authorList>
    </citation>
    <scope>NUCLEOTIDE SEQUENCE [LARGE SCALE GENOMIC DNA]</scope>
    <source>
        <strain evidence="8 11">AWRI1613</strain>
    </source>
</reference>
<feature type="domain" description="Amidase" evidence="7">
    <location>
        <begin position="104"/>
        <end position="559"/>
    </location>
</feature>
<evidence type="ECO:0000256" key="1">
    <source>
        <dbReference type="ARBA" id="ARBA00001311"/>
    </source>
</evidence>
<dbReference type="SUPFAM" id="SSF75304">
    <property type="entry name" value="Amidase signature (AS) enzymes"/>
    <property type="match status" value="1"/>
</dbReference>
<dbReference type="GO" id="GO:0004040">
    <property type="term" value="F:amidase activity"/>
    <property type="evidence" value="ECO:0007669"/>
    <property type="project" value="UniProtKB-EC"/>
</dbReference>
<dbReference type="Gene3D" id="3.90.1300.10">
    <property type="entry name" value="Amidase signature (AS) domain"/>
    <property type="match status" value="1"/>
</dbReference>
<feature type="active site" description="Charge relay system" evidence="5">
    <location>
        <position position="160"/>
    </location>
</feature>
<dbReference type="STRING" id="5007.A0A3F2Y1I1"/>
<dbReference type="PROSITE" id="PS00571">
    <property type="entry name" value="AMIDASES"/>
    <property type="match status" value="1"/>
</dbReference>
<dbReference type="EMBL" id="CABFWN010000001">
    <property type="protein sequence ID" value="VUG16731.1"/>
    <property type="molecule type" value="Genomic_DNA"/>
</dbReference>
<dbReference type="InterPro" id="IPR020556">
    <property type="entry name" value="Amidase_CS"/>
</dbReference>
<evidence type="ECO:0000256" key="2">
    <source>
        <dbReference type="ARBA" id="ARBA00009199"/>
    </source>
</evidence>
<dbReference type="OMA" id="GAKCSVI"/>
<dbReference type="PANTHER" id="PTHR46072:SF4">
    <property type="entry name" value="AMIDASE C550.07-RELATED"/>
    <property type="match status" value="1"/>
</dbReference>
<comment type="catalytic activity">
    <reaction evidence="1">
        <text>a monocarboxylic acid amide + H2O = a monocarboxylate + NH4(+)</text>
        <dbReference type="Rhea" id="RHEA:12020"/>
        <dbReference type="ChEBI" id="CHEBI:15377"/>
        <dbReference type="ChEBI" id="CHEBI:28938"/>
        <dbReference type="ChEBI" id="CHEBI:35757"/>
        <dbReference type="ChEBI" id="CHEBI:83628"/>
        <dbReference type="EC" id="3.5.1.4"/>
    </reaction>
</comment>
<comment type="similarity">
    <text evidence="2">Belongs to the amidase family.</text>
</comment>